<dbReference type="GeneID" id="4601897"/>
<accession>A1RWV5</accession>
<dbReference type="RefSeq" id="WP_011751950.1">
    <property type="nucleotide sequence ID" value="NC_008698.1"/>
</dbReference>
<organism evidence="1 2">
    <name type="scientific">Thermofilum pendens (strain DSM 2475 / Hrk 5)</name>
    <dbReference type="NCBI Taxonomy" id="368408"/>
    <lineage>
        <taxon>Archaea</taxon>
        <taxon>Thermoproteota</taxon>
        <taxon>Thermoprotei</taxon>
        <taxon>Thermofilales</taxon>
        <taxon>Thermofilaceae</taxon>
        <taxon>Thermofilum</taxon>
    </lineage>
</organism>
<proteinExistence type="predicted"/>
<dbReference type="HOGENOM" id="CLU_1140623_0_0_2"/>
<gene>
    <name evidence="1" type="ordered locus">Tpen_0275</name>
</gene>
<dbReference type="EMBL" id="CP000505">
    <property type="protein sequence ID" value="ABL77685.1"/>
    <property type="molecule type" value="Genomic_DNA"/>
</dbReference>
<evidence type="ECO:0000313" key="2">
    <source>
        <dbReference type="Proteomes" id="UP000000641"/>
    </source>
</evidence>
<dbReference type="AlphaFoldDB" id="A1RWV5"/>
<dbReference type="Proteomes" id="UP000000641">
    <property type="component" value="Chromosome"/>
</dbReference>
<protein>
    <submittedName>
        <fullName evidence="1">Uncharacterized protein</fullName>
    </submittedName>
</protein>
<name>A1RWV5_THEPD</name>
<evidence type="ECO:0000313" key="1">
    <source>
        <dbReference type="EMBL" id="ABL77685.1"/>
    </source>
</evidence>
<keyword evidence="2" id="KW-1185">Reference proteome</keyword>
<sequence>MHNLRATVYCVEESLAREFILRDVSEALSEGGRVYGAVGEWLRAYLGERFAVRDICIDACTLRGLSTLYAVLKGRVTVMGYAVQASFFSRLNEKLAVLSYEDPGNAEIYGLLSSLKDAGVTFKERCAEEDLAVHLLESFPRIRRYLPLLLAAKSHVHRACLLLQLACSEVDAFSEVYSAVDNARWIVYIEDSCVVPYNPRFRIVLQPHRCSLRGAPRNLMEKLSKVDPFSVVRVEGTETAKLK</sequence>
<dbReference type="EnsemblBacteria" id="ABL77685">
    <property type="protein sequence ID" value="ABL77685"/>
    <property type="gene ID" value="Tpen_0275"/>
</dbReference>
<reference evidence="2" key="1">
    <citation type="journal article" date="2008" name="J. Bacteriol.">
        <title>Genome sequence of Thermofilum pendens reveals an exceptional loss of biosynthetic pathways without genome reduction.</title>
        <authorList>
            <person name="Anderson I."/>
            <person name="Rodriguez J."/>
            <person name="Susanti D."/>
            <person name="Porat I."/>
            <person name="Reich C."/>
            <person name="Ulrich L.E."/>
            <person name="Elkins J.G."/>
            <person name="Mavromatis K."/>
            <person name="Lykidis A."/>
            <person name="Kim E."/>
            <person name="Thompson L.S."/>
            <person name="Nolan M."/>
            <person name="Land M."/>
            <person name="Copeland A."/>
            <person name="Lapidus A."/>
            <person name="Lucas S."/>
            <person name="Detter C."/>
            <person name="Zhulin I.B."/>
            <person name="Olsen G.J."/>
            <person name="Whitman W."/>
            <person name="Mukhopadhyay B."/>
            <person name="Bristow J."/>
            <person name="Kyrpides N."/>
        </authorList>
    </citation>
    <scope>NUCLEOTIDE SEQUENCE [LARGE SCALE GENOMIC DNA]</scope>
    <source>
        <strain evidence="2">DSM 2475 / Hrk 5</strain>
    </source>
</reference>
<dbReference type="KEGG" id="tpe:Tpen_0275"/>